<organism evidence="2 3">
    <name type="scientific">Wuchereria bancrofti</name>
    <dbReference type="NCBI Taxonomy" id="6293"/>
    <lineage>
        <taxon>Eukaryota</taxon>
        <taxon>Metazoa</taxon>
        <taxon>Ecdysozoa</taxon>
        <taxon>Nematoda</taxon>
        <taxon>Chromadorea</taxon>
        <taxon>Rhabditida</taxon>
        <taxon>Spirurina</taxon>
        <taxon>Spiruromorpha</taxon>
        <taxon>Filarioidea</taxon>
        <taxon>Onchocercidae</taxon>
        <taxon>Wuchereria</taxon>
    </lineage>
</organism>
<feature type="compositionally biased region" description="Basic and acidic residues" evidence="1">
    <location>
        <begin position="202"/>
        <end position="219"/>
    </location>
</feature>
<keyword evidence="3" id="KW-1185">Reference proteome</keyword>
<protein>
    <submittedName>
        <fullName evidence="2">Uncharacterized protein</fullName>
    </submittedName>
</protein>
<evidence type="ECO:0000313" key="2">
    <source>
        <dbReference type="EMBL" id="VDM11968.1"/>
    </source>
</evidence>
<name>A0A3P7FMJ1_WUCBA</name>
<gene>
    <name evidence="2" type="ORF">WBA_LOCUS5354</name>
</gene>
<dbReference type="AlphaFoldDB" id="A0A3P7FMJ1"/>
<dbReference type="EMBL" id="UYWW01002608">
    <property type="protein sequence ID" value="VDM11968.1"/>
    <property type="molecule type" value="Genomic_DNA"/>
</dbReference>
<reference evidence="2 3" key="1">
    <citation type="submission" date="2018-11" db="EMBL/GenBank/DDBJ databases">
        <authorList>
            <consortium name="Pathogen Informatics"/>
        </authorList>
    </citation>
    <scope>NUCLEOTIDE SEQUENCE [LARGE SCALE GENOMIC DNA]</scope>
</reference>
<dbReference type="InParanoid" id="A0A3P7FMJ1"/>
<dbReference type="Proteomes" id="UP000270924">
    <property type="component" value="Unassembled WGS sequence"/>
</dbReference>
<proteinExistence type="predicted"/>
<sequence>MKRRLEAASRDADRVEELLAEIDTLGTGVDPRKIRSALGLTGKQWAEARGELRRRGVVREVDTPANRSVLVSLVTRGASGTVTVVSLALDEERFRRDMAPRVADLAPEFGSVRRIIAGILGIAPARELIHSDALTALTAVAFARLDHEAIESRGAQALTGVTEKLAGVGDAHARHEVTPRPRARCGAGLNVAGAEGAPEGGHTLRDQISHSPRTSERRTSVGARIVNPCARPAGLDRSVELTRRGLQVISIELDTDWSVGIAHGVEGYSGLWLDLVRLTDVRALDVLGEDFECGDVGGRHGGGSFLSCLRAICRLRAAVPRGRPTAHPPLAAIVVSLARRGADGSVVGRYAGSVDGTEFRDTRYLVGDVRRVTGEEQEGY</sequence>
<evidence type="ECO:0000313" key="3">
    <source>
        <dbReference type="Proteomes" id="UP000270924"/>
    </source>
</evidence>
<evidence type="ECO:0000256" key="1">
    <source>
        <dbReference type="SAM" id="MobiDB-lite"/>
    </source>
</evidence>
<accession>A0A3P7FMJ1</accession>
<feature type="region of interest" description="Disordered" evidence="1">
    <location>
        <begin position="195"/>
        <end position="220"/>
    </location>
</feature>